<dbReference type="EMBL" id="WMBA01000013">
    <property type="protein sequence ID" value="MTD54570.1"/>
    <property type="molecule type" value="Genomic_DNA"/>
</dbReference>
<dbReference type="GO" id="GO:0004497">
    <property type="term" value="F:monooxygenase activity"/>
    <property type="evidence" value="ECO:0007669"/>
    <property type="project" value="UniProtKB-ARBA"/>
</dbReference>
<evidence type="ECO:0000256" key="2">
    <source>
        <dbReference type="ARBA" id="ARBA00022723"/>
    </source>
</evidence>
<sequence length="352" mass="39448">MTMLKNTWYAAAWSDELVHGRPLGRRFLNEPVVMFRQADGTPVALSDLCPHRFAPLHRGKQVGDVIQCGYHGLEFGADGRCVRNPHGKGVPSGARVRRYPMVERYNLLWIWPGAGEPDDTLIPGEFAFLTESGRAHNRGYINANANYLLMLDNLMDVSHALYLHSGSLTTEDMRQNYEPKVGIEDGVTKLVINQYEVVPPPFWAAALPPGTERVDVRETSHGHMPSLVMHEMVYSQVGRPPYSEGGVSSRSAHLYTPETDGTTHYFYCLSRDFHRDDAEVHEKISAELHRIFTTEDVPMIEAQQRLIGDRDLMSMKPALIHTDKASVLMRRHLAGLIEKEKAAAGELAGANH</sequence>
<keyword evidence="5" id="KW-0411">Iron-sulfur</keyword>
<dbReference type="InterPro" id="IPR044043">
    <property type="entry name" value="VanA_C_cat"/>
</dbReference>
<evidence type="ECO:0000313" key="8">
    <source>
        <dbReference type="Proteomes" id="UP000440096"/>
    </source>
</evidence>
<dbReference type="Pfam" id="PF19112">
    <property type="entry name" value="VanA_C"/>
    <property type="match status" value="1"/>
</dbReference>
<reference evidence="7 8" key="1">
    <citation type="submission" date="2019-11" db="EMBL/GenBank/DDBJ databases">
        <title>Draft genome of Amycolatopsis RM579.</title>
        <authorList>
            <person name="Duangmal K."/>
            <person name="Mingma R."/>
        </authorList>
    </citation>
    <scope>NUCLEOTIDE SEQUENCE [LARGE SCALE GENOMIC DNA]</scope>
    <source>
        <strain evidence="7 8">RM579</strain>
    </source>
</reference>
<keyword evidence="4" id="KW-0408">Iron</keyword>
<evidence type="ECO:0000313" key="7">
    <source>
        <dbReference type="EMBL" id="MTD54570.1"/>
    </source>
</evidence>
<organism evidence="7 8">
    <name type="scientific">Amycolatopsis pithecellobii</name>
    <dbReference type="NCBI Taxonomy" id="664692"/>
    <lineage>
        <taxon>Bacteria</taxon>
        <taxon>Bacillati</taxon>
        <taxon>Actinomycetota</taxon>
        <taxon>Actinomycetes</taxon>
        <taxon>Pseudonocardiales</taxon>
        <taxon>Pseudonocardiaceae</taxon>
        <taxon>Amycolatopsis</taxon>
    </lineage>
</organism>
<dbReference type="GO" id="GO:0051537">
    <property type="term" value="F:2 iron, 2 sulfur cluster binding"/>
    <property type="evidence" value="ECO:0007669"/>
    <property type="project" value="UniProtKB-KW"/>
</dbReference>
<dbReference type="Proteomes" id="UP000440096">
    <property type="component" value="Unassembled WGS sequence"/>
</dbReference>
<dbReference type="PROSITE" id="PS51296">
    <property type="entry name" value="RIESKE"/>
    <property type="match status" value="1"/>
</dbReference>
<evidence type="ECO:0000256" key="5">
    <source>
        <dbReference type="ARBA" id="ARBA00023014"/>
    </source>
</evidence>
<dbReference type="PANTHER" id="PTHR21266">
    <property type="entry name" value="IRON-SULFUR DOMAIN CONTAINING PROTEIN"/>
    <property type="match status" value="1"/>
</dbReference>
<dbReference type="GO" id="GO:0046872">
    <property type="term" value="F:metal ion binding"/>
    <property type="evidence" value="ECO:0007669"/>
    <property type="project" value="UniProtKB-KW"/>
</dbReference>
<feature type="domain" description="Rieske" evidence="6">
    <location>
        <begin position="8"/>
        <end position="110"/>
    </location>
</feature>
<name>A0A6N7Z3A2_9PSEU</name>
<dbReference type="CDD" id="cd08878">
    <property type="entry name" value="RHO_alpha_C_DMO-like"/>
    <property type="match status" value="1"/>
</dbReference>
<evidence type="ECO:0000259" key="6">
    <source>
        <dbReference type="PROSITE" id="PS51296"/>
    </source>
</evidence>
<dbReference type="OrthoDB" id="5243643at2"/>
<keyword evidence="8" id="KW-1185">Reference proteome</keyword>
<evidence type="ECO:0000256" key="3">
    <source>
        <dbReference type="ARBA" id="ARBA00023002"/>
    </source>
</evidence>
<proteinExistence type="predicted"/>
<dbReference type="Pfam" id="PF00355">
    <property type="entry name" value="Rieske"/>
    <property type="match status" value="1"/>
</dbReference>
<evidence type="ECO:0000256" key="1">
    <source>
        <dbReference type="ARBA" id="ARBA00022714"/>
    </source>
</evidence>
<dbReference type="SUPFAM" id="SSF50022">
    <property type="entry name" value="ISP domain"/>
    <property type="match status" value="1"/>
</dbReference>
<dbReference type="PANTHER" id="PTHR21266:SF60">
    <property type="entry name" value="3-KETOSTEROID-9-ALPHA-MONOOXYGENASE, OXYGENASE COMPONENT"/>
    <property type="match status" value="1"/>
</dbReference>
<accession>A0A6N7Z3A2</accession>
<dbReference type="InterPro" id="IPR017941">
    <property type="entry name" value="Rieske_2Fe-2S"/>
</dbReference>
<keyword evidence="3" id="KW-0560">Oxidoreductase</keyword>
<dbReference type="GO" id="GO:0016705">
    <property type="term" value="F:oxidoreductase activity, acting on paired donors, with incorporation or reduction of molecular oxygen"/>
    <property type="evidence" value="ECO:0007669"/>
    <property type="project" value="UniProtKB-ARBA"/>
</dbReference>
<keyword evidence="1" id="KW-0001">2Fe-2S</keyword>
<comment type="caution">
    <text evidence="7">The sequence shown here is derived from an EMBL/GenBank/DDBJ whole genome shotgun (WGS) entry which is preliminary data.</text>
</comment>
<gene>
    <name evidence="7" type="ORF">GKO32_11355</name>
</gene>
<protein>
    <submittedName>
        <fullName evidence="7">Rieske 2Fe-2S domain-containing protein</fullName>
    </submittedName>
</protein>
<dbReference type="SUPFAM" id="SSF55961">
    <property type="entry name" value="Bet v1-like"/>
    <property type="match status" value="1"/>
</dbReference>
<dbReference type="AlphaFoldDB" id="A0A6N7Z3A2"/>
<dbReference type="InterPro" id="IPR036922">
    <property type="entry name" value="Rieske_2Fe-2S_sf"/>
</dbReference>
<keyword evidence="2" id="KW-0479">Metal-binding</keyword>
<dbReference type="InterPro" id="IPR050584">
    <property type="entry name" value="Cholesterol_7-desaturase"/>
</dbReference>
<dbReference type="Gene3D" id="3.90.380.10">
    <property type="entry name" value="Naphthalene 1,2-dioxygenase Alpha Subunit, Chain A, domain 1"/>
    <property type="match status" value="1"/>
</dbReference>
<evidence type="ECO:0000256" key="4">
    <source>
        <dbReference type="ARBA" id="ARBA00023004"/>
    </source>
</evidence>
<dbReference type="Gene3D" id="2.102.10.10">
    <property type="entry name" value="Rieske [2Fe-2S] iron-sulphur domain"/>
    <property type="match status" value="1"/>
</dbReference>